<evidence type="ECO:0000256" key="7">
    <source>
        <dbReference type="ARBA" id="ARBA00023242"/>
    </source>
</evidence>
<reference evidence="12 13" key="1">
    <citation type="submission" date="2023-10" db="EMBL/GenBank/DDBJ databases">
        <title>Chromosome-scale genome assembly provides insights into flower coloration mechanisms of Canna indica.</title>
        <authorList>
            <person name="Li C."/>
        </authorList>
    </citation>
    <scope>NUCLEOTIDE SEQUENCE [LARGE SCALE GENOMIC DNA]</scope>
    <source>
        <tissue evidence="12">Flower</tissue>
    </source>
</reference>
<keyword evidence="4" id="KW-0238">DNA-binding</keyword>
<dbReference type="GO" id="GO:0005516">
    <property type="term" value="F:calmodulin binding"/>
    <property type="evidence" value="ECO:0007669"/>
    <property type="project" value="InterPro"/>
</dbReference>
<evidence type="ECO:0000259" key="9">
    <source>
        <dbReference type="Pfam" id="PF07887"/>
    </source>
</evidence>
<evidence type="ECO:0000256" key="3">
    <source>
        <dbReference type="ARBA" id="ARBA00023015"/>
    </source>
</evidence>
<dbReference type="InterPro" id="IPR046829">
    <property type="entry name" value="Calmod_bind_C"/>
</dbReference>
<keyword evidence="7" id="KW-0539">Nucleus</keyword>
<evidence type="ECO:0000313" key="13">
    <source>
        <dbReference type="Proteomes" id="UP001327560"/>
    </source>
</evidence>
<comment type="subcellular location">
    <subcellularLocation>
        <location evidence="1">Nucleus</location>
    </subcellularLocation>
</comment>
<dbReference type="InterPro" id="IPR012416">
    <property type="entry name" value="CBP60"/>
</dbReference>
<evidence type="ECO:0000256" key="8">
    <source>
        <dbReference type="SAM" id="MobiDB-lite"/>
    </source>
</evidence>
<feature type="domain" description="Calmodulin binding protein C-terminal" evidence="11">
    <location>
        <begin position="320"/>
        <end position="377"/>
    </location>
</feature>
<feature type="domain" description="Calmodulin binding protein central" evidence="10">
    <location>
        <begin position="241"/>
        <end position="312"/>
    </location>
</feature>
<evidence type="ECO:0000313" key="12">
    <source>
        <dbReference type="EMBL" id="WOL03279.1"/>
    </source>
</evidence>
<dbReference type="Proteomes" id="UP001327560">
    <property type="component" value="Chromosome 4"/>
</dbReference>
<keyword evidence="5" id="KW-0010">Activator</keyword>
<dbReference type="EMBL" id="CP136893">
    <property type="protein sequence ID" value="WOL03279.1"/>
    <property type="molecule type" value="Genomic_DNA"/>
</dbReference>
<evidence type="ECO:0000259" key="11">
    <source>
        <dbReference type="Pfam" id="PF20452"/>
    </source>
</evidence>
<name>A0AAQ3K7M3_9LILI</name>
<gene>
    <name evidence="12" type="ORF">Cni_G11999</name>
</gene>
<comment type="similarity">
    <text evidence="2">Belongs to the plant ACBP60 protein family.</text>
</comment>
<evidence type="ECO:0000256" key="1">
    <source>
        <dbReference type="ARBA" id="ARBA00004123"/>
    </source>
</evidence>
<dbReference type="Pfam" id="PF20452">
    <property type="entry name" value="Calmod_bind_C"/>
    <property type="match status" value="1"/>
</dbReference>
<keyword evidence="6" id="KW-0804">Transcription</keyword>
<protein>
    <submittedName>
        <fullName evidence="12">Calmodulin-binding protein 60 A-like</fullName>
    </submittedName>
</protein>
<dbReference type="GO" id="GO:0080142">
    <property type="term" value="P:regulation of salicylic acid biosynthetic process"/>
    <property type="evidence" value="ECO:0007669"/>
    <property type="project" value="TreeGrafter"/>
</dbReference>
<dbReference type="GO" id="GO:0003700">
    <property type="term" value="F:DNA-binding transcription factor activity"/>
    <property type="evidence" value="ECO:0007669"/>
    <property type="project" value="TreeGrafter"/>
</dbReference>
<keyword evidence="13" id="KW-1185">Reference proteome</keyword>
<accession>A0AAQ3K7M3</accession>
<sequence length="704" mass="80363">MASRKRARDPAEDGDDGERSRRLKQWRPLILEVMGERFFRRLLMALELLFRTVVQEEVRNSLVNYESAAPRRYCRLLSQEVEVRYQLQFQNELPDKLYTMDKIMTKDKNHVQISIFDTTTQTIVTSGPFSSVKIKVLVLHGDFHGDGYERWTKEEFDNHIVIEREGRGPLLTGKLNIQLRNGVGYLDDIAFSDNSVWTRSKKFRLAVRIDGTGGAQEGMSEPIRVKDRRGKSNEKHHPPLLTDAVWYLDKIRKGGPFHRRLEGAGILNVQHFLQELSIDHDNLHSLLFYGESSKNGNSNRTWQAIVQNAMECLPVPLSQFYSYDVVGQSVTLFFNSVFELLGAKVNGHYHSISNLNGHIKAFIEGLKKNAFENRNDFKLHHKMVSDIPVSVPQEFNHLVTGSSLLGSQHQLSSDEASGRVVSQLEDTFGQKGVHPATQSTLYHETYNSNMIPASAFSASFRRSNAVDLGNLHVTDFSNKYADESTRDWGIPHQTFSSAHELPRYQIELEDNTRGRDTYSVQEKSSQMQVVQNENNYTPVSSSSMLTPKADGTTLLRASLPDMQIPGYRAIEDEHSFQNIFEQEFMHSEAIGFFQSTYNRGDIVDEQEFMHSEAIGFFQSTYNRGDIVDEHMYQNEMSGGGFVGHLLKEDEVNEFILEMESSQPYSMTIVATSAGKWFRLISGLKVWIRRYLAAKRAIQRVGLSE</sequence>
<evidence type="ECO:0000256" key="6">
    <source>
        <dbReference type="ARBA" id="ARBA00023163"/>
    </source>
</evidence>
<organism evidence="12 13">
    <name type="scientific">Canna indica</name>
    <name type="common">Indian-shot</name>
    <dbReference type="NCBI Taxonomy" id="4628"/>
    <lineage>
        <taxon>Eukaryota</taxon>
        <taxon>Viridiplantae</taxon>
        <taxon>Streptophyta</taxon>
        <taxon>Embryophyta</taxon>
        <taxon>Tracheophyta</taxon>
        <taxon>Spermatophyta</taxon>
        <taxon>Magnoliopsida</taxon>
        <taxon>Liliopsida</taxon>
        <taxon>Zingiberales</taxon>
        <taxon>Cannaceae</taxon>
        <taxon>Canna</taxon>
    </lineage>
</organism>
<evidence type="ECO:0000259" key="10">
    <source>
        <dbReference type="Pfam" id="PF20451"/>
    </source>
</evidence>
<feature type="domain" description="Calmodulin binding protein-like N-terminal" evidence="9">
    <location>
        <begin position="85"/>
        <end position="228"/>
    </location>
</feature>
<dbReference type="Pfam" id="PF20451">
    <property type="entry name" value="Calmod_bind_M"/>
    <property type="match status" value="1"/>
</dbReference>
<dbReference type="GO" id="GO:0043565">
    <property type="term" value="F:sequence-specific DNA binding"/>
    <property type="evidence" value="ECO:0007669"/>
    <property type="project" value="TreeGrafter"/>
</dbReference>
<keyword evidence="3" id="KW-0805">Transcription regulation</keyword>
<evidence type="ECO:0000256" key="2">
    <source>
        <dbReference type="ARBA" id="ARBA00007214"/>
    </source>
</evidence>
<dbReference type="PANTHER" id="PTHR31713:SF43">
    <property type="entry name" value="CALMODULIN-BINDING PROTEIN 60 G"/>
    <property type="match status" value="1"/>
</dbReference>
<evidence type="ECO:0000256" key="4">
    <source>
        <dbReference type="ARBA" id="ARBA00023125"/>
    </source>
</evidence>
<dbReference type="InterPro" id="IPR046831">
    <property type="entry name" value="Calmodulin_bind_N"/>
</dbReference>
<proteinExistence type="inferred from homology"/>
<dbReference type="InterPro" id="IPR046830">
    <property type="entry name" value="Calmod_bind_M"/>
</dbReference>
<dbReference type="Pfam" id="PF07887">
    <property type="entry name" value="Calmodulin_bind"/>
    <property type="match status" value="1"/>
</dbReference>
<feature type="region of interest" description="Disordered" evidence="8">
    <location>
        <begin position="215"/>
        <end position="237"/>
    </location>
</feature>
<evidence type="ECO:0000256" key="5">
    <source>
        <dbReference type="ARBA" id="ARBA00023159"/>
    </source>
</evidence>
<dbReference type="PANTHER" id="PTHR31713">
    <property type="entry name" value="OS02G0177800 PROTEIN"/>
    <property type="match status" value="1"/>
</dbReference>
<dbReference type="AlphaFoldDB" id="A0AAQ3K7M3"/>
<dbReference type="GO" id="GO:0005634">
    <property type="term" value="C:nucleus"/>
    <property type="evidence" value="ECO:0007669"/>
    <property type="project" value="UniProtKB-SubCell"/>
</dbReference>